<dbReference type="Pfam" id="PF03009">
    <property type="entry name" value="GDPD"/>
    <property type="match status" value="1"/>
</dbReference>
<dbReference type="PANTHER" id="PTHR46211:SF14">
    <property type="entry name" value="GLYCEROPHOSPHODIESTER PHOSPHODIESTERASE"/>
    <property type="match status" value="1"/>
</dbReference>
<organism evidence="3 4">
    <name type="scientific">Chitinophaga horti</name>
    <dbReference type="NCBI Taxonomy" id="2920382"/>
    <lineage>
        <taxon>Bacteria</taxon>
        <taxon>Pseudomonadati</taxon>
        <taxon>Bacteroidota</taxon>
        <taxon>Chitinophagia</taxon>
        <taxon>Chitinophagales</taxon>
        <taxon>Chitinophagaceae</taxon>
        <taxon>Chitinophaga</taxon>
    </lineage>
</organism>
<evidence type="ECO:0000313" key="4">
    <source>
        <dbReference type="Proteomes" id="UP001162741"/>
    </source>
</evidence>
<sequence length="307" mass="33792">MKNAIKGVLAACLLIAACTSPKKATTQTDVAFPAFDKEGHRGSRGLMPENTIPAMKKAIDVGATTLEMDAAISRDKQVIVSHDPYFNHLITTTPDGKSFTKAEEKQYALYKMTYDEIKRFDVGAKGNPGFPEQQKMAVHKPLLADLIAASEAYAKEKGVKPVWYNIETKCQPATDNQLHPAPQEFVDLLVKVVDQQGVTDRTVIQSFDRRTLQVLHKQHPAIKTSYLVAATAKKSLGEYIAELGFTPFALSPYYTMVDADMVKACKAAGIKLVPWTVNEKAEIIRLKQLGVDGIITDYPNLFAEAGF</sequence>
<dbReference type="SUPFAM" id="SSF51695">
    <property type="entry name" value="PLC-like phosphodiesterases"/>
    <property type="match status" value="1"/>
</dbReference>
<evidence type="ECO:0000259" key="2">
    <source>
        <dbReference type="PROSITE" id="PS51704"/>
    </source>
</evidence>
<dbReference type="PROSITE" id="PS51704">
    <property type="entry name" value="GP_PDE"/>
    <property type="match status" value="1"/>
</dbReference>
<gene>
    <name evidence="3" type="ORF">MKQ68_00920</name>
</gene>
<dbReference type="EMBL" id="CP107006">
    <property type="protein sequence ID" value="UYQ93662.1"/>
    <property type="molecule type" value="Genomic_DNA"/>
</dbReference>
<keyword evidence="1" id="KW-0732">Signal</keyword>
<feature type="domain" description="GP-PDE" evidence="2">
    <location>
        <begin position="35"/>
        <end position="306"/>
    </location>
</feature>
<evidence type="ECO:0000256" key="1">
    <source>
        <dbReference type="SAM" id="SignalP"/>
    </source>
</evidence>
<dbReference type="CDD" id="cd08567">
    <property type="entry name" value="GDPD_SpGDE_like"/>
    <property type="match status" value="1"/>
</dbReference>
<dbReference type="Proteomes" id="UP001162741">
    <property type="component" value="Chromosome"/>
</dbReference>
<feature type="signal peptide" evidence="1">
    <location>
        <begin position="1"/>
        <end position="24"/>
    </location>
</feature>
<protein>
    <submittedName>
        <fullName evidence="3">Glycerophosphodiester phosphodiesterase</fullName>
    </submittedName>
</protein>
<dbReference type="InterPro" id="IPR017946">
    <property type="entry name" value="PLC-like_Pdiesterase_TIM-brl"/>
</dbReference>
<dbReference type="InterPro" id="IPR030395">
    <property type="entry name" value="GP_PDE_dom"/>
</dbReference>
<feature type="chain" id="PRO_5047548482" evidence="1">
    <location>
        <begin position="25"/>
        <end position="307"/>
    </location>
</feature>
<name>A0ABY6J5Y7_9BACT</name>
<keyword evidence="4" id="KW-1185">Reference proteome</keyword>
<dbReference type="Gene3D" id="3.20.20.190">
    <property type="entry name" value="Phosphatidylinositol (PI) phosphodiesterase"/>
    <property type="match status" value="1"/>
</dbReference>
<accession>A0ABY6J5Y7</accession>
<reference evidence="3" key="1">
    <citation type="submission" date="2022-10" db="EMBL/GenBank/DDBJ databases">
        <title>Chitinophaga sp. nov., isolated from soil.</title>
        <authorList>
            <person name="Jeon C.O."/>
        </authorList>
    </citation>
    <scope>NUCLEOTIDE SEQUENCE</scope>
    <source>
        <strain evidence="3">R8</strain>
    </source>
</reference>
<dbReference type="PANTHER" id="PTHR46211">
    <property type="entry name" value="GLYCEROPHOSPHORYL DIESTER PHOSPHODIESTERASE"/>
    <property type="match status" value="1"/>
</dbReference>
<evidence type="ECO:0000313" key="3">
    <source>
        <dbReference type="EMBL" id="UYQ93662.1"/>
    </source>
</evidence>
<dbReference type="PROSITE" id="PS51257">
    <property type="entry name" value="PROKAR_LIPOPROTEIN"/>
    <property type="match status" value="1"/>
</dbReference>
<dbReference type="RefSeq" id="WP_264281699.1">
    <property type="nucleotide sequence ID" value="NZ_CP107006.1"/>
</dbReference>
<proteinExistence type="predicted"/>